<comment type="caution">
    <text evidence="2">The sequence shown here is derived from an EMBL/GenBank/DDBJ whole genome shotgun (WGS) entry which is preliminary data.</text>
</comment>
<name>A0AAN6SY86_9PEZI</name>
<evidence type="ECO:0000313" key="2">
    <source>
        <dbReference type="EMBL" id="KAK4097406.1"/>
    </source>
</evidence>
<organism evidence="2 3">
    <name type="scientific">Parathielavia hyrcaniae</name>
    <dbReference type="NCBI Taxonomy" id="113614"/>
    <lineage>
        <taxon>Eukaryota</taxon>
        <taxon>Fungi</taxon>
        <taxon>Dikarya</taxon>
        <taxon>Ascomycota</taxon>
        <taxon>Pezizomycotina</taxon>
        <taxon>Sordariomycetes</taxon>
        <taxon>Sordariomycetidae</taxon>
        <taxon>Sordariales</taxon>
        <taxon>Chaetomiaceae</taxon>
        <taxon>Parathielavia</taxon>
    </lineage>
</organism>
<gene>
    <name evidence="2" type="ORF">N658DRAFT_489243</name>
</gene>
<accession>A0AAN6SY86</accession>
<reference evidence="2" key="2">
    <citation type="submission" date="2023-05" db="EMBL/GenBank/DDBJ databases">
        <authorList>
            <consortium name="Lawrence Berkeley National Laboratory"/>
            <person name="Steindorff A."/>
            <person name="Hensen N."/>
            <person name="Bonometti L."/>
            <person name="Westerberg I."/>
            <person name="Brannstrom I.O."/>
            <person name="Guillou S."/>
            <person name="Cros-Aarteil S."/>
            <person name="Calhoun S."/>
            <person name="Haridas S."/>
            <person name="Kuo A."/>
            <person name="Mondo S."/>
            <person name="Pangilinan J."/>
            <person name="Riley R."/>
            <person name="Labutti K."/>
            <person name="Andreopoulos B."/>
            <person name="Lipzen A."/>
            <person name="Chen C."/>
            <person name="Yanf M."/>
            <person name="Daum C."/>
            <person name="Ng V."/>
            <person name="Clum A."/>
            <person name="Ohm R."/>
            <person name="Martin F."/>
            <person name="Silar P."/>
            <person name="Natvig D."/>
            <person name="Lalanne C."/>
            <person name="Gautier V."/>
            <person name="Ament-Velasquez S.L."/>
            <person name="Kruys A."/>
            <person name="Hutchinson M.I."/>
            <person name="Powell A.J."/>
            <person name="Barry K."/>
            <person name="Miller A.N."/>
            <person name="Grigoriev I.V."/>
            <person name="Debuchy R."/>
            <person name="Gladieux P."/>
            <person name="Thoren M.H."/>
            <person name="Johannesson H."/>
        </authorList>
    </citation>
    <scope>NUCLEOTIDE SEQUENCE</scope>
    <source>
        <strain evidence="2">CBS 757.83</strain>
    </source>
</reference>
<dbReference type="Proteomes" id="UP001305647">
    <property type="component" value="Unassembled WGS sequence"/>
</dbReference>
<dbReference type="AlphaFoldDB" id="A0AAN6SY86"/>
<sequence>MIRLGIWARGPSRARSAHNFGPPRGRSGTALCVFGYLYLARHRAFNPMEEELANERALRLSVKRREDLRDANVGPSRRSQAPVLVPLFTGSRQRRNLETDAPRFDLQGGKGLSTPFRDPFIPDETG</sequence>
<evidence type="ECO:0000313" key="3">
    <source>
        <dbReference type="Proteomes" id="UP001305647"/>
    </source>
</evidence>
<reference evidence="2" key="1">
    <citation type="journal article" date="2023" name="Mol. Phylogenet. Evol.">
        <title>Genome-scale phylogeny and comparative genomics of the fungal order Sordariales.</title>
        <authorList>
            <person name="Hensen N."/>
            <person name="Bonometti L."/>
            <person name="Westerberg I."/>
            <person name="Brannstrom I.O."/>
            <person name="Guillou S."/>
            <person name="Cros-Aarteil S."/>
            <person name="Calhoun S."/>
            <person name="Haridas S."/>
            <person name="Kuo A."/>
            <person name="Mondo S."/>
            <person name="Pangilinan J."/>
            <person name="Riley R."/>
            <person name="LaButti K."/>
            <person name="Andreopoulos B."/>
            <person name="Lipzen A."/>
            <person name="Chen C."/>
            <person name="Yan M."/>
            <person name="Daum C."/>
            <person name="Ng V."/>
            <person name="Clum A."/>
            <person name="Steindorff A."/>
            <person name="Ohm R.A."/>
            <person name="Martin F."/>
            <person name="Silar P."/>
            <person name="Natvig D.O."/>
            <person name="Lalanne C."/>
            <person name="Gautier V."/>
            <person name="Ament-Velasquez S.L."/>
            <person name="Kruys A."/>
            <person name="Hutchinson M.I."/>
            <person name="Powell A.J."/>
            <person name="Barry K."/>
            <person name="Miller A.N."/>
            <person name="Grigoriev I.V."/>
            <person name="Debuchy R."/>
            <person name="Gladieux P."/>
            <person name="Hiltunen Thoren M."/>
            <person name="Johannesson H."/>
        </authorList>
    </citation>
    <scope>NUCLEOTIDE SEQUENCE</scope>
    <source>
        <strain evidence="2">CBS 757.83</strain>
    </source>
</reference>
<evidence type="ECO:0000256" key="1">
    <source>
        <dbReference type="SAM" id="MobiDB-lite"/>
    </source>
</evidence>
<feature type="region of interest" description="Disordered" evidence="1">
    <location>
        <begin position="70"/>
        <end position="126"/>
    </location>
</feature>
<keyword evidence="3" id="KW-1185">Reference proteome</keyword>
<proteinExistence type="predicted"/>
<dbReference type="EMBL" id="MU863676">
    <property type="protein sequence ID" value="KAK4097406.1"/>
    <property type="molecule type" value="Genomic_DNA"/>
</dbReference>
<protein>
    <submittedName>
        <fullName evidence="2">Uncharacterized protein</fullName>
    </submittedName>
</protein>